<feature type="region of interest" description="Disordered" evidence="1">
    <location>
        <begin position="50"/>
        <end position="88"/>
    </location>
</feature>
<proteinExistence type="predicted"/>
<protein>
    <submittedName>
        <fullName evidence="2">Uncharacterized protein</fullName>
    </submittedName>
</protein>
<evidence type="ECO:0000313" key="2">
    <source>
        <dbReference type="EMBL" id="DAD82805.1"/>
    </source>
</evidence>
<accession>A0A8S5MKE6</accession>
<name>A0A8S5MKE6_9CAUD</name>
<evidence type="ECO:0000256" key="1">
    <source>
        <dbReference type="SAM" id="MobiDB-lite"/>
    </source>
</evidence>
<reference evidence="2" key="1">
    <citation type="journal article" date="2021" name="Proc. Natl. Acad. Sci. U.S.A.">
        <title>A Catalog of Tens of Thousands of Viruses from Human Metagenomes Reveals Hidden Associations with Chronic Diseases.</title>
        <authorList>
            <person name="Tisza M.J."/>
            <person name="Buck C.B."/>
        </authorList>
    </citation>
    <scope>NUCLEOTIDE SEQUENCE</scope>
    <source>
        <strain evidence="2">CteRK31</strain>
    </source>
</reference>
<feature type="compositionally biased region" description="Basic residues" evidence="1">
    <location>
        <begin position="77"/>
        <end position="88"/>
    </location>
</feature>
<sequence length="88" mass="10007">MKDFKIEYVNGELVALDLNGLSLLDNVQGISFKHELGELPVINVTQGYKIKGPDDEPPREVTGEVIQADGGYQQPQRRSKRPRYPKRR</sequence>
<organism evidence="2">
    <name type="scientific">Siphoviridae sp. cteRK31</name>
    <dbReference type="NCBI Taxonomy" id="2826405"/>
    <lineage>
        <taxon>Viruses</taxon>
        <taxon>Duplodnaviria</taxon>
        <taxon>Heunggongvirae</taxon>
        <taxon>Uroviricota</taxon>
        <taxon>Caudoviricetes</taxon>
    </lineage>
</organism>
<dbReference type="EMBL" id="BK014924">
    <property type="protein sequence ID" value="DAD82805.1"/>
    <property type="molecule type" value="Genomic_DNA"/>
</dbReference>
<feature type="compositionally biased region" description="Basic and acidic residues" evidence="1">
    <location>
        <begin position="51"/>
        <end position="62"/>
    </location>
</feature>